<protein>
    <recommendedName>
        <fullName evidence="4">DUF2059 domain-containing protein</fullName>
    </recommendedName>
</protein>
<sequence length="251" mass="26977">MRVLIAVALSLVSLFSQADEHDLLYDLAGWPQQREHFSAALVAAQQRYQGSLPPGVYQALVDNSNRRFAPQAMDQRALGSLRRNLPDPLAAIRFFDSPLGRAVIHSEVRATSPTELNRHADGLPQVNASAARRALAQRLGNALPAREAGAEVSLALAGVAADSLSQMLPGLPGMLLGNGASQELLGSQRERLMQQIGSELDNTLLYVYRELGDAQLGEYVAFAESAEGQVYFRAALQAIRAGLLVEPSPAP</sequence>
<evidence type="ECO:0000313" key="3">
    <source>
        <dbReference type="Proteomes" id="UP000242930"/>
    </source>
</evidence>
<name>A0A1H6W642_9PSED</name>
<reference evidence="3" key="1">
    <citation type="submission" date="2016-10" db="EMBL/GenBank/DDBJ databases">
        <authorList>
            <person name="Varghese N."/>
            <person name="Submissions S."/>
        </authorList>
    </citation>
    <scope>NUCLEOTIDE SEQUENCE [LARGE SCALE GENOMIC DNA]</scope>
    <source>
        <strain evidence="3">LMG 25967</strain>
    </source>
</reference>
<accession>A0A1H6W642</accession>
<evidence type="ECO:0000256" key="1">
    <source>
        <dbReference type="SAM" id="SignalP"/>
    </source>
</evidence>
<feature type="chain" id="PRO_5017374335" description="DUF2059 domain-containing protein" evidence="1">
    <location>
        <begin position="19"/>
        <end position="251"/>
    </location>
</feature>
<dbReference type="Proteomes" id="UP000242930">
    <property type="component" value="Unassembled WGS sequence"/>
</dbReference>
<keyword evidence="3" id="KW-1185">Reference proteome</keyword>
<proteinExistence type="predicted"/>
<gene>
    <name evidence="2" type="ORF">SAMN05216201_104247</name>
</gene>
<dbReference type="AlphaFoldDB" id="A0A1H6W642"/>
<dbReference type="STRING" id="915471.SAMN05216201_104247"/>
<evidence type="ECO:0008006" key="4">
    <source>
        <dbReference type="Google" id="ProtNLM"/>
    </source>
</evidence>
<evidence type="ECO:0000313" key="2">
    <source>
        <dbReference type="EMBL" id="SEJ08290.1"/>
    </source>
</evidence>
<feature type="signal peptide" evidence="1">
    <location>
        <begin position="1"/>
        <end position="18"/>
    </location>
</feature>
<dbReference type="EMBL" id="FNZE01000004">
    <property type="protein sequence ID" value="SEJ08290.1"/>
    <property type="molecule type" value="Genomic_DNA"/>
</dbReference>
<dbReference type="OrthoDB" id="7013150at2"/>
<organism evidence="2 3">
    <name type="scientific">Pseudomonas linyingensis</name>
    <dbReference type="NCBI Taxonomy" id="915471"/>
    <lineage>
        <taxon>Bacteria</taxon>
        <taxon>Pseudomonadati</taxon>
        <taxon>Pseudomonadota</taxon>
        <taxon>Gammaproteobacteria</taxon>
        <taxon>Pseudomonadales</taxon>
        <taxon>Pseudomonadaceae</taxon>
        <taxon>Pseudomonas</taxon>
    </lineage>
</organism>
<dbReference type="RefSeq" id="WP_090308977.1">
    <property type="nucleotide sequence ID" value="NZ_FNZE01000004.1"/>
</dbReference>
<keyword evidence="1" id="KW-0732">Signal</keyword>